<dbReference type="InterPro" id="IPR014014">
    <property type="entry name" value="RNA_helicase_DEAD_Q_motif"/>
</dbReference>
<dbReference type="InterPro" id="IPR005580">
    <property type="entry name" value="DbpA/CsdA_RNA-bd_dom"/>
</dbReference>
<dbReference type="PROSITE" id="PS51192">
    <property type="entry name" value="HELICASE_ATP_BIND_1"/>
    <property type="match status" value="1"/>
</dbReference>
<dbReference type="CDD" id="cd00268">
    <property type="entry name" value="DEADc"/>
    <property type="match status" value="1"/>
</dbReference>
<dbReference type="PROSITE" id="PS00039">
    <property type="entry name" value="DEAD_ATP_HELICASE"/>
    <property type="match status" value="1"/>
</dbReference>
<evidence type="ECO:0000256" key="4">
    <source>
        <dbReference type="ARBA" id="ARBA00022840"/>
    </source>
</evidence>
<keyword evidence="2 7" id="KW-0378">Hydrolase</keyword>
<dbReference type="Gene3D" id="3.30.70.330">
    <property type="match status" value="1"/>
</dbReference>
<dbReference type="Pfam" id="PF03880">
    <property type="entry name" value="DbpA"/>
    <property type="match status" value="1"/>
</dbReference>
<proteinExistence type="inferred from homology"/>
<dbReference type="GO" id="GO:0003724">
    <property type="term" value="F:RNA helicase activity"/>
    <property type="evidence" value="ECO:0007669"/>
    <property type="project" value="UniProtKB-EC"/>
</dbReference>
<dbReference type="SMART" id="SM00490">
    <property type="entry name" value="HELICc"/>
    <property type="match status" value="1"/>
</dbReference>
<dbReference type="SUPFAM" id="SSF52540">
    <property type="entry name" value="P-loop containing nucleoside triphosphate hydrolases"/>
    <property type="match status" value="1"/>
</dbReference>
<evidence type="ECO:0000259" key="9">
    <source>
        <dbReference type="PROSITE" id="PS51194"/>
    </source>
</evidence>
<comment type="similarity">
    <text evidence="5 7">Belongs to the DEAD box helicase family.</text>
</comment>
<gene>
    <name evidence="11" type="primary">dbpA</name>
    <name evidence="11" type="ORF">PSQ39_02730</name>
</gene>
<feature type="domain" description="DEAD-box RNA helicase Q" evidence="10">
    <location>
        <begin position="11"/>
        <end position="39"/>
    </location>
</feature>
<evidence type="ECO:0000259" key="8">
    <source>
        <dbReference type="PROSITE" id="PS51192"/>
    </source>
</evidence>
<dbReference type="PROSITE" id="PS51195">
    <property type="entry name" value="Q_MOTIF"/>
    <property type="match status" value="1"/>
</dbReference>
<dbReference type="NCBIfam" id="NF008744">
    <property type="entry name" value="PRK11776.1"/>
    <property type="match status" value="1"/>
</dbReference>
<evidence type="ECO:0000259" key="10">
    <source>
        <dbReference type="PROSITE" id="PS51195"/>
    </source>
</evidence>
<dbReference type="PANTHER" id="PTHR47959:SF1">
    <property type="entry name" value="ATP-DEPENDENT RNA HELICASE DBPA"/>
    <property type="match status" value="1"/>
</dbReference>
<dbReference type="GO" id="GO:0016787">
    <property type="term" value="F:hydrolase activity"/>
    <property type="evidence" value="ECO:0007669"/>
    <property type="project" value="UniProtKB-KW"/>
</dbReference>
<dbReference type="InterPro" id="IPR014001">
    <property type="entry name" value="Helicase_ATP-bd"/>
</dbReference>
<dbReference type="InterPro" id="IPR011545">
    <property type="entry name" value="DEAD/DEAH_box_helicase_dom"/>
</dbReference>
<accession>A0ABT5MCB2</accession>
<keyword evidence="4 7" id="KW-0067">ATP-binding</keyword>
<keyword evidence="3 7" id="KW-0347">Helicase</keyword>
<feature type="domain" description="Helicase C-terminal" evidence="9">
    <location>
        <begin position="223"/>
        <end position="383"/>
    </location>
</feature>
<dbReference type="Pfam" id="PF00271">
    <property type="entry name" value="Helicase_C"/>
    <property type="match status" value="1"/>
</dbReference>
<reference evidence="11 12" key="1">
    <citation type="submission" date="2023-02" db="EMBL/GenBank/DDBJ databases">
        <title>Bacterial whole genome sequence for Curvibacter sp. HBC28.</title>
        <authorList>
            <person name="Le V."/>
            <person name="Ko S.-R."/>
            <person name="Ahn C.-Y."/>
            <person name="Oh H.-M."/>
        </authorList>
    </citation>
    <scope>NUCLEOTIDE SEQUENCE [LARGE SCALE GENOMIC DNA]</scope>
    <source>
        <strain evidence="11 12">HBC28</strain>
    </source>
</reference>
<comment type="caution">
    <text evidence="11">The sequence shown here is derived from an EMBL/GenBank/DDBJ whole genome shotgun (WGS) entry which is preliminary data.</text>
</comment>
<evidence type="ECO:0000313" key="11">
    <source>
        <dbReference type="EMBL" id="MDD0813539.1"/>
    </source>
</evidence>
<evidence type="ECO:0000256" key="3">
    <source>
        <dbReference type="ARBA" id="ARBA00022806"/>
    </source>
</evidence>
<keyword evidence="1 7" id="KW-0547">Nucleotide-binding</keyword>
<evidence type="ECO:0000256" key="7">
    <source>
        <dbReference type="RuleBase" id="RU000492"/>
    </source>
</evidence>
<dbReference type="InterPro" id="IPR050079">
    <property type="entry name" value="DEAD_box_RNA_helicase"/>
</dbReference>
<dbReference type="CDD" id="cd18787">
    <property type="entry name" value="SF2_C_DEAD"/>
    <property type="match status" value="1"/>
</dbReference>
<dbReference type="EMBL" id="JAQSIO010000001">
    <property type="protein sequence ID" value="MDD0813539.1"/>
    <property type="molecule type" value="Genomic_DNA"/>
</dbReference>
<name>A0ABT5MCB2_9BURK</name>
<evidence type="ECO:0000313" key="12">
    <source>
        <dbReference type="Proteomes" id="UP001528672"/>
    </source>
</evidence>
<evidence type="ECO:0000256" key="6">
    <source>
        <dbReference type="PROSITE-ProRule" id="PRU00552"/>
    </source>
</evidence>
<dbReference type="PROSITE" id="PS51194">
    <property type="entry name" value="HELICASE_CTER"/>
    <property type="match status" value="1"/>
</dbReference>
<dbReference type="InterPro" id="IPR001650">
    <property type="entry name" value="Helicase_C-like"/>
</dbReference>
<dbReference type="InterPro" id="IPR044742">
    <property type="entry name" value="DEAD/DEAH_RhlB"/>
</dbReference>
<evidence type="ECO:0000256" key="2">
    <source>
        <dbReference type="ARBA" id="ARBA00022801"/>
    </source>
</evidence>
<dbReference type="Proteomes" id="UP001528672">
    <property type="component" value="Unassembled WGS sequence"/>
</dbReference>
<feature type="short sequence motif" description="Q motif" evidence="6">
    <location>
        <begin position="11"/>
        <end position="39"/>
    </location>
</feature>
<dbReference type="EC" id="3.6.4.13" evidence="11"/>
<dbReference type="InterPro" id="IPR012677">
    <property type="entry name" value="Nucleotide-bd_a/b_plait_sf"/>
</dbReference>
<keyword evidence="12" id="KW-1185">Reference proteome</keyword>
<dbReference type="InterPro" id="IPR027417">
    <property type="entry name" value="P-loop_NTPase"/>
</dbReference>
<dbReference type="RefSeq" id="WP_273925057.1">
    <property type="nucleotide sequence ID" value="NZ_JAQSIO010000001.1"/>
</dbReference>
<dbReference type="InterPro" id="IPR000629">
    <property type="entry name" value="RNA-helicase_DEAD-box_CS"/>
</dbReference>
<feature type="domain" description="Helicase ATP-binding" evidence="8">
    <location>
        <begin position="42"/>
        <end position="213"/>
    </location>
</feature>
<dbReference type="SMART" id="SM00487">
    <property type="entry name" value="DEXDc"/>
    <property type="match status" value="1"/>
</dbReference>
<dbReference type="Gene3D" id="3.40.50.300">
    <property type="entry name" value="P-loop containing nucleotide triphosphate hydrolases"/>
    <property type="match status" value="2"/>
</dbReference>
<organism evidence="11 12">
    <name type="scientific">Curvibacter microcysteis</name>
    <dbReference type="NCBI Taxonomy" id="3026419"/>
    <lineage>
        <taxon>Bacteria</taxon>
        <taxon>Pseudomonadati</taxon>
        <taxon>Pseudomonadota</taxon>
        <taxon>Betaproteobacteria</taxon>
        <taxon>Burkholderiales</taxon>
        <taxon>Comamonadaceae</taxon>
        <taxon>Curvibacter</taxon>
    </lineage>
</organism>
<evidence type="ECO:0000256" key="1">
    <source>
        <dbReference type="ARBA" id="ARBA00022741"/>
    </source>
</evidence>
<evidence type="ECO:0000256" key="5">
    <source>
        <dbReference type="ARBA" id="ARBA00038437"/>
    </source>
</evidence>
<sequence length="471" mass="50785">MNTSSPASATPRFDTLGLPAAALQNLEQLGYTSMTPIQAASLPLTLAGRDLIAQASTGSGKTAAFGLPLVQKLQPTRLDVQALVLCPTRELADQVTQEIRRLARAVDNIKVVTLCGGVALRGQTLSLQHGAHVVVGTPGRIMDHLDRGSLNLGAVNTLVLDEADRMLDMGFFEDIASVVRRCPAQRQTLLFSATYPEGIDRLAAQFMREPQQVKVQVQHDSNTIRQLYVEASNAQRLPAVAQLLNHYRPESSLAFCNTKQQCRNLVNLLQSQGFSALALYGELEQRERDQVMIQFANRSCSVLVATDVAARGLDVANLQAVINVDVSPDAEVHVHRIGRTGRAGAEGLALTLVSMDEMGYVGRIEQMQGRESDWVPLDSLTPTGKGPLKAPMATLQIVGGRKEKIRAGDVLGALTGEAGFVKDQIGKINVNEFSTYVAVDAGIAREAVRRLSAGRIKGKVVKVRLLEGEDA</sequence>
<dbReference type="Pfam" id="PF00270">
    <property type="entry name" value="DEAD"/>
    <property type="match status" value="1"/>
</dbReference>
<protein>
    <submittedName>
        <fullName evidence="11">ATP-dependent RNA helicase DbpA</fullName>
        <ecNumber evidence="11">3.6.4.13</ecNumber>
    </submittedName>
</protein>
<dbReference type="PANTHER" id="PTHR47959">
    <property type="entry name" value="ATP-DEPENDENT RNA HELICASE RHLE-RELATED"/>
    <property type="match status" value="1"/>
</dbReference>